<evidence type="ECO:0000256" key="1">
    <source>
        <dbReference type="SAM" id="MobiDB-lite"/>
    </source>
</evidence>
<organism evidence="2 3">
    <name type="scientific">Cupriavidus malaysiensis</name>
    <dbReference type="NCBI Taxonomy" id="367825"/>
    <lineage>
        <taxon>Bacteria</taxon>
        <taxon>Pseudomonadati</taxon>
        <taxon>Pseudomonadota</taxon>
        <taxon>Betaproteobacteria</taxon>
        <taxon>Burkholderiales</taxon>
        <taxon>Burkholderiaceae</taxon>
        <taxon>Cupriavidus</taxon>
    </lineage>
</organism>
<accession>A0ABN4TP48</accession>
<keyword evidence="3" id="KW-1185">Reference proteome</keyword>
<reference evidence="2 3" key="1">
    <citation type="submission" date="2016-10" db="EMBL/GenBank/DDBJ databases">
        <title>Complete genome sequences of three Cupriavidus strains isolated from various Malaysian environments.</title>
        <authorList>
            <person name="Abdullah A.A.-A."/>
            <person name="Shafie N.A.H."/>
            <person name="Lau N.S."/>
        </authorList>
    </citation>
    <scope>NUCLEOTIDE SEQUENCE [LARGE SCALE GENOMIC DNA]</scope>
    <source>
        <strain evidence="2 3">USMAA1020</strain>
    </source>
</reference>
<evidence type="ECO:0000313" key="2">
    <source>
        <dbReference type="EMBL" id="AOZ05944.1"/>
    </source>
</evidence>
<dbReference type="EMBL" id="CP017754">
    <property type="protein sequence ID" value="AOZ05944.1"/>
    <property type="molecule type" value="Genomic_DNA"/>
</dbReference>
<dbReference type="RefSeq" id="WP_071069100.1">
    <property type="nucleotide sequence ID" value="NZ_CP017754.1"/>
</dbReference>
<sequence length="74" mass="8761">MTARRISKAELIAEFLRVKGSGRPEEQVEIPAIRRKLARSRRAFLREQARRQPARPRLDPDFIDHKRRQANDLD</sequence>
<feature type="region of interest" description="Disordered" evidence="1">
    <location>
        <begin position="46"/>
        <end position="74"/>
    </location>
</feature>
<protein>
    <submittedName>
        <fullName evidence="2">Uncharacterized protein</fullName>
    </submittedName>
</protein>
<proteinExistence type="predicted"/>
<evidence type="ECO:0000313" key="3">
    <source>
        <dbReference type="Proteomes" id="UP000177515"/>
    </source>
</evidence>
<name>A0ABN4TP48_9BURK</name>
<gene>
    <name evidence="2" type="ORF">BKK80_08980</name>
</gene>
<dbReference type="Proteomes" id="UP000177515">
    <property type="component" value="Chromosome 1"/>
</dbReference>